<evidence type="ECO:0000256" key="2">
    <source>
        <dbReference type="ARBA" id="ARBA00009594"/>
    </source>
</evidence>
<dbReference type="GO" id="GO:0043130">
    <property type="term" value="F:ubiquitin binding"/>
    <property type="evidence" value="ECO:0007669"/>
    <property type="project" value="TreeGrafter"/>
</dbReference>
<evidence type="ECO:0000256" key="1">
    <source>
        <dbReference type="ARBA" id="ARBA00004177"/>
    </source>
</evidence>
<dbReference type="GO" id="GO:0072666">
    <property type="term" value="P:establishment of protein localization to vacuole"/>
    <property type="evidence" value="ECO:0007669"/>
    <property type="project" value="UniProtKB-ARBA"/>
</dbReference>
<reference evidence="11" key="1">
    <citation type="submission" date="2023-03" db="EMBL/GenBank/DDBJ databases">
        <title>Emydomyces testavorans Genome Sequence.</title>
        <authorList>
            <person name="Hoyer L."/>
        </authorList>
    </citation>
    <scope>NUCLEOTIDE SEQUENCE</scope>
    <source>
        <strain evidence="11">16-2883</strain>
    </source>
</reference>
<evidence type="ECO:0000259" key="9">
    <source>
        <dbReference type="PROSITE" id="PS51312"/>
    </source>
</evidence>
<evidence type="ECO:0000259" key="10">
    <source>
        <dbReference type="PROSITE" id="PS51322"/>
    </source>
</evidence>
<proteinExistence type="inferred from homology"/>
<dbReference type="PROSITE" id="PS51322">
    <property type="entry name" value="UEV"/>
    <property type="match status" value="1"/>
</dbReference>
<keyword evidence="6" id="KW-0175">Coiled coil</keyword>
<dbReference type="SUPFAM" id="SSF54495">
    <property type="entry name" value="UBC-like"/>
    <property type="match status" value="1"/>
</dbReference>
<dbReference type="PROSITE" id="PS51312">
    <property type="entry name" value="SB"/>
    <property type="match status" value="1"/>
</dbReference>
<feature type="compositionally biased region" description="Pro residues" evidence="8">
    <location>
        <begin position="165"/>
        <end position="182"/>
    </location>
</feature>
<evidence type="ECO:0000256" key="5">
    <source>
        <dbReference type="ARBA" id="ARBA00022927"/>
    </source>
</evidence>
<dbReference type="InterPro" id="IPR017916">
    <property type="entry name" value="SB_dom"/>
</dbReference>
<dbReference type="CDD" id="cd11685">
    <property type="entry name" value="UEV_TSG101-like"/>
    <property type="match status" value="1"/>
</dbReference>
<dbReference type="EMBL" id="CP120628">
    <property type="protein sequence ID" value="WEW58378.1"/>
    <property type="molecule type" value="Genomic_DNA"/>
</dbReference>
<dbReference type="Gene3D" id="3.10.110.10">
    <property type="entry name" value="Ubiquitin Conjugating Enzyme"/>
    <property type="match status" value="1"/>
</dbReference>
<feature type="region of interest" description="Disordered" evidence="8">
    <location>
        <begin position="159"/>
        <end position="380"/>
    </location>
</feature>
<evidence type="ECO:0000256" key="8">
    <source>
        <dbReference type="SAM" id="MobiDB-lite"/>
    </source>
</evidence>
<keyword evidence="3 7" id="KW-0813">Transport</keyword>
<feature type="domain" description="UEV" evidence="10">
    <location>
        <begin position="14"/>
        <end position="159"/>
    </location>
</feature>
<name>A0AAF0IIQ7_9EURO</name>
<keyword evidence="11" id="KW-0675">Receptor</keyword>
<keyword evidence="4" id="KW-0967">Endosome</keyword>
<dbReference type="Proteomes" id="UP001219355">
    <property type="component" value="Chromosome 2"/>
</dbReference>
<protein>
    <submittedName>
        <fullName evidence="11">Suppressor protein stp22 of temperature-sensitive alpha-factor receptor and arginine permease</fullName>
    </submittedName>
</protein>
<feature type="compositionally biased region" description="Low complexity" evidence="8">
    <location>
        <begin position="298"/>
        <end position="307"/>
    </location>
</feature>
<dbReference type="AlphaFoldDB" id="A0AAF0IIQ7"/>
<comment type="subcellular location">
    <subcellularLocation>
        <location evidence="1">Endosome</location>
    </subcellularLocation>
</comment>
<dbReference type="InterPro" id="IPR008883">
    <property type="entry name" value="UEV_N"/>
</dbReference>
<keyword evidence="12" id="KW-1185">Reference proteome</keyword>
<dbReference type="Pfam" id="PF05743">
    <property type="entry name" value="UEV"/>
    <property type="match status" value="1"/>
</dbReference>
<accession>A0AAF0IIQ7</accession>
<feature type="domain" description="SB" evidence="9">
    <location>
        <begin position="525"/>
        <end position="593"/>
    </location>
</feature>
<dbReference type="InterPro" id="IPR037202">
    <property type="entry name" value="ESCRT_assembly_dom"/>
</dbReference>
<evidence type="ECO:0000313" key="11">
    <source>
        <dbReference type="EMBL" id="WEW58378.1"/>
    </source>
</evidence>
<keyword evidence="5 7" id="KW-0653">Protein transport</keyword>
<dbReference type="PANTHER" id="PTHR23306">
    <property type="entry name" value="TUMOR SUSCEPTIBILITY GENE 101 PROTEIN-RELATED"/>
    <property type="match status" value="1"/>
</dbReference>
<organism evidence="11 12">
    <name type="scientific">Emydomyces testavorans</name>
    <dbReference type="NCBI Taxonomy" id="2070801"/>
    <lineage>
        <taxon>Eukaryota</taxon>
        <taxon>Fungi</taxon>
        <taxon>Dikarya</taxon>
        <taxon>Ascomycota</taxon>
        <taxon>Pezizomycotina</taxon>
        <taxon>Eurotiomycetes</taxon>
        <taxon>Eurotiomycetidae</taxon>
        <taxon>Onygenales</taxon>
        <taxon>Nannizziopsiaceae</taxon>
        <taxon>Emydomyces</taxon>
    </lineage>
</organism>
<dbReference type="Gene3D" id="6.10.140.820">
    <property type="match status" value="1"/>
</dbReference>
<evidence type="ECO:0000256" key="7">
    <source>
        <dbReference type="PROSITE-ProRule" id="PRU00644"/>
    </source>
</evidence>
<dbReference type="InterPro" id="IPR016135">
    <property type="entry name" value="UBQ-conjugating_enzyme/RWD"/>
</dbReference>
<feature type="region of interest" description="Disordered" evidence="8">
    <location>
        <begin position="484"/>
        <end position="514"/>
    </location>
</feature>
<evidence type="ECO:0000256" key="3">
    <source>
        <dbReference type="ARBA" id="ARBA00022448"/>
    </source>
</evidence>
<dbReference type="InterPro" id="IPR052070">
    <property type="entry name" value="ESCRT-I_UEV_domain"/>
</dbReference>
<sequence length="599" mass="65495">MASVSQKTLDWLYRVLTSNSHDPSQGYRDPNRTYNDVAHLLSQYQGFAPRTDVYTYENGSSALLLNLSGTLPVSFRSMVYQFPITVWIPTTYPREAPIVYVTPSQGMLVRPGQHVSGEGRVYHHYLAHWAEASSRSTIVDFLYILRDIFAKEPPVASIQAQMSRPTPPQATPTPPAVPPLPPQLARSEPERKATSQIAQTPPQLPPKPGKTIESQGRREPLVSERYKEPPPLPPLPGFNEPRETSVQQSQLRGQFSNGRNVNHRPYQPNSPDTFAIPSQSYQGHILPHPKLYQQEGRSPTSSITTTAPPLPPLPQTAQYQPPGSVQYDQAVNMHPQPAPAQFGPIPRYEYSSQPLQPPAPPASYQEPTRPKQLTPDLLTSPFDLELPSQMQAAAPPPIPPNPEKDFLLRTLSRTLTQTLRDNVDKTNSGLQPLNSQSQALHAAIATLKSEIAAINSFHATLQSNISILQQSLHRADAVIADARERISSSSSSSSTLPGAPTEHPSSSGRPAPGLPAIDEILVPPTVVGKQIYDLVADERGIERAIYALQAGLVKGRVGLDTWAKLTRSLAREAFLKKALIRKAGVGMGLNVEPGGLGRG</sequence>
<feature type="compositionally biased region" description="Basic and acidic residues" evidence="8">
    <location>
        <begin position="215"/>
        <end position="228"/>
    </location>
</feature>
<evidence type="ECO:0000256" key="6">
    <source>
        <dbReference type="ARBA" id="ARBA00023054"/>
    </source>
</evidence>
<dbReference type="GO" id="GO:0043162">
    <property type="term" value="P:ubiquitin-dependent protein catabolic process via the multivesicular body sorting pathway"/>
    <property type="evidence" value="ECO:0007669"/>
    <property type="project" value="UniProtKB-ARBA"/>
</dbReference>
<feature type="compositionally biased region" description="Polar residues" evidence="8">
    <location>
        <begin position="244"/>
        <end position="260"/>
    </location>
</feature>
<dbReference type="PANTHER" id="PTHR23306:SF3">
    <property type="entry name" value="TUMOR SUPPRESSOR PROTEIN 101"/>
    <property type="match status" value="1"/>
</dbReference>
<dbReference type="Pfam" id="PF09454">
    <property type="entry name" value="Vps23_core"/>
    <property type="match status" value="1"/>
</dbReference>
<gene>
    <name evidence="11" type="primary">STP22</name>
    <name evidence="11" type="ORF">PRK78_003846</name>
</gene>
<feature type="compositionally biased region" description="Polar residues" evidence="8">
    <location>
        <begin position="267"/>
        <end position="282"/>
    </location>
</feature>
<evidence type="ECO:0000313" key="12">
    <source>
        <dbReference type="Proteomes" id="UP001219355"/>
    </source>
</evidence>
<dbReference type="GO" id="GO:0006886">
    <property type="term" value="P:intracellular protein transport"/>
    <property type="evidence" value="ECO:0007669"/>
    <property type="project" value="UniProtKB-ARBA"/>
</dbReference>
<dbReference type="SUPFAM" id="SSF140111">
    <property type="entry name" value="Endosomal sorting complex assembly domain"/>
    <property type="match status" value="1"/>
</dbReference>
<dbReference type="GO" id="GO:0000813">
    <property type="term" value="C:ESCRT I complex"/>
    <property type="evidence" value="ECO:0007669"/>
    <property type="project" value="TreeGrafter"/>
</dbReference>
<comment type="similarity">
    <text evidence="2">Belongs to the ubiquitin-conjugating enzyme family. UEV subfamily.</text>
</comment>
<evidence type="ECO:0000256" key="4">
    <source>
        <dbReference type="ARBA" id="ARBA00022753"/>
    </source>
</evidence>